<keyword evidence="8 11" id="KW-0862">Zinc</keyword>
<keyword evidence="4" id="KW-0053">Apoptosis</keyword>
<feature type="domain" description="RING-type" evidence="15">
    <location>
        <begin position="48"/>
        <end position="90"/>
    </location>
</feature>
<evidence type="ECO:0000256" key="4">
    <source>
        <dbReference type="ARBA" id="ARBA00022703"/>
    </source>
</evidence>
<dbReference type="Pfam" id="PF21363">
    <property type="entry name" value="TRAF3_RING"/>
    <property type="match status" value="1"/>
</dbReference>
<dbReference type="Gene3D" id="3.30.40.10">
    <property type="entry name" value="Zinc/RING finger domain, C3HC4 (zinc finger)"/>
    <property type="match status" value="3"/>
</dbReference>
<evidence type="ECO:0000256" key="6">
    <source>
        <dbReference type="ARBA" id="ARBA00022737"/>
    </source>
</evidence>
<keyword evidence="6" id="KW-0677">Repeat</keyword>
<dbReference type="Ensembl" id="ENSLACT00000015070.1">
    <property type="protein sequence ID" value="ENSLACP00000014965.1"/>
    <property type="gene ID" value="ENSLACG00000013172.1"/>
</dbReference>
<dbReference type="GO" id="GO:0045087">
    <property type="term" value="P:innate immune response"/>
    <property type="evidence" value="ECO:0007669"/>
    <property type="project" value="InterPro"/>
</dbReference>
<keyword evidence="5 11" id="KW-0479">Metal-binding</keyword>
<dbReference type="PROSITE" id="PS50144">
    <property type="entry name" value="MATH"/>
    <property type="match status" value="1"/>
</dbReference>
<dbReference type="InterPro" id="IPR002083">
    <property type="entry name" value="MATH/TRAF_dom"/>
</dbReference>
<dbReference type="GO" id="GO:0001817">
    <property type="term" value="P:regulation of cytokine production"/>
    <property type="evidence" value="ECO:0007669"/>
    <property type="project" value="InterPro"/>
</dbReference>
<dbReference type="eggNOG" id="KOG0297">
    <property type="taxonomic scope" value="Eukaryota"/>
</dbReference>
<organism evidence="18 19">
    <name type="scientific">Latimeria chalumnae</name>
    <name type="common">Coelacanth</name>
    <dbReference type="NCBI Taxonomy" id="7897"/>
    <lineage>
        <taxon>Eukaryota</taxon>
        <taxon>Metazoa</taxon>
        <taxon>Chordata</taxon>
        <taxon>Craniata</taxon>
        <taxon>Vertebrata</taxon>
        <taxon>Euteleostomi</taxon>
        <taxon>Coelacanthiformes</taxon>
        <taxon>Coelacanthidae</taxon>
        <taxon>Latimeria</taxon>
    </lineage>
</organism>
<evidence type="ECO:0000256" key="8">
    <source>
        <dbReference type="ARBA" id="ARBA00022833"/>
    </source>
</evidence>
<dbReference type="FunFam" id="2.60.210.10:FF:000001">
    <property type="entry name" value="TNF receptor-associated factor"/>
    <property type="match status" value="1"/>
</dbReference>
<evidence type="ECO:0000256" key="14">
    <source>
        <dbReference type="SAM" id="MobiDB-lite"/>
    </source>
</evidence>
<sequence>MEKRNPPGRLESCPYPLVPAAGFSSGIEPVEGGYTECFVHPVGDNYKCELCHRVLCNPRQTECGHRFCETCLNALLRFKSPQSRVCQNGRKKKKTFADAFCRKEVLGLKVYCRNHKAGCSEQVPLGFLGQHLVECNYQLVQCPLSGCQEKVQRYSLSDHLSLTCKYRTYKCQHCQQDVIVNHLQTHEEKECPSAQLPCPNGCGIPPMPQSQVKSHLLECPRTERSCGFSKYGCTFRNVKEKVREHEENSLPEHISLLKLQYAALEETIMKQHSASITRCKNKLKLATTVVCWVIDIVYRKERVNESIKVEHQSSMQKMSAKIEQLEKEVSELRHISEWKKQLHLTQHGFESLSHRVLSLEHSRDEPLYLGTSNTAALESQVSQHDNLLGIHDVRLAEMDLHFQVLETATYNGRLVWKICDYKHRKQEAVLGRTLSLYSQPFYTSSAGYKMCVRIYLNGDGMGKGTHLSVFFVVMRGEYDSLLPWPFRQKVTLTLMDQGPPRHHISETFKPDPKSNSFRRPTSEMNIASGCPLFVSQPVLENSSYVKDDTIFIRVTVDTTDLPEL</sequence>
<reference evidence="18" key="2">
    <citation type="submission" date="2025-08" db="UniProtKB">
        <authorList>
            <consortium name="Ensembl"/>
        </authorList>
    </citation>
    <scope>IDENTIFICATION</scope>
</reference>
<dbReference type="GO" id="GO:0008063">
    <property type="term" value="P:Toll signaling pathway"/>
    <property type="evidence" value="ECO:0007669"/>
    <property type="project" value="InterPro"/>
</dbReference>
<evidence type="ECO:0000256" key="1">
    <source>
        <dbReference type="ARBA" id="ARBA00004496"/>
    </source>
</evidence>
<keyword evidence="19" id="KW-1185">Reference proteome</keyword>
<dbReference type="HOGENOM" id="CLU_021061_4_1_1"/>
<dbReference type="InterPro" id="IPR001841">
    <property type="entry name" value="Znf_RING"/>
</dbReference>
<keyword evidence="2 11" id="KW-0963">Cytoplasm</keyword>
<feature type="zinc finger region" description="TRAF-type" evidence="12">
    <location>
        <begin position="131"/>
        <end position="184"/>
    </location>
</feature>
<dbReference type="STRING" id="7897.ENSLACP00000014965"/>
<comment type="subcellular location">
    <subcellularLocation>
        <location evidence="1 11">Cytoplasm</location>
    </subcellularLocation>
</comment>
<evidence type="ECO:0000256" key="7">
    <source>
        <dbReference type="ARBA" id="ARBA00022771"/>
    </source>
</evidence>
<dbReference type="Pfam" id="PF02176">
    <property type="entry name" value="zf-TRAF"/>
    <property type="match status" value="1"/>
</dbReference>
<dbReference type="GO" id="GO:0050688">
    <property type="term" value="P:regulation of defense response to virus"/>
    <property type="evidence" value="ECO:0007669"/>
    <property type="project" value="InterPro"/>
</dbReference>
<dbReference type="PROSITE" id="PS50145">
    <property type="entry name" value="ZF_TRAF"/>
    <property type="match status" value="2"/>
</dbReference>
<dbReference type="EMBL" id="AFYH01111863">
    <property type="status" value="NOT_ANNOTATED_CDS"/>
    <property type="molecule type" value="Genomic_DNA"/>
</dbReference>
<keyword evidence="9" id="KW-0832">Ubl conjugation</keyword>
<evidence type="ECO:0000256" key="3">
    <source>
        <dbReference type="ARBA" id="ARBA00022499"/>
    </source>
</evidence>
<evidence type="ECO:0000256" key="2">
    <source>
        <dbReference type="ARBA" id="ARBA00022490"/>
    </source>
</evidence>
<dbReference type="SUPFAM" id="SSF57953">
    <property type="entry name" value="Trimerization domain of TRAF"/>
    <property type="match status" value="1"/>
</dbReference>
<dbReference type="GO" id="GO:0042981">
    <property type="term" value="P:regulation of apoptotic process"/>
    <property type="evidence" value="ECO:0007669"/>
    <property type="project" value="InterPro"/>
</dbReference>
<dbReference type="Bgee" id="ENSLACG00000013172">
    <property type="expression patterns" value="Expressed in post-anal tail muscle"/>
</dbReference>
<dbReference type="EMBL" id="AFYH01111865">
    <property type="status" value="NOT_ANNOTATED_CDS"/>
    <property type="molecule type" value="Genomic_DNA"/>
</dbReference>
<reference evidence="18" key="3">
    <citation type="submission" date="2025-09" db="UniProtKB">
        <authorList>
            <consortium name="Ensembl"/>
        </authorList>
    </citation>
    <scope>IDENTIFICATION</scope>
</reference>
<evidence type="ECO:0000256" key="11">
    <source>
        <dbReference type="PIRNR" id="PIRNR015614"/>
    </source>
</evidence>
<dbReference type="PROSITE" id="PS00518">
    <property type="entry name" value="ZF_RING_1"/>
    <property type="match status" value="1"/>
</dbReference>
<keyword evidence="3" id="KW-1017">Isopeptide bond</keyword>
<evidence type="ECO:0000256" key="13">
    <source>
        <dbReference type="SAM" id="Coils"/>
    </source>
</evidence>
<dbReference type="EC" id="2.3.2.27" evidence="11"/>
<dbReference type="PIRSF" id="PIRSF015614">
    <property type="entry name" value="TRAF"/>
    <property type="match status" value="1"/>
</dbReference>
<evidence type="ECO:0000313" key="19">
    <source>
        <dbReference type="Proteomes" id="UP000008672"/>
    </source>
</evidence>
<dbReference type="Pfam" id="PF21355">
    <property type="entry name" value="TRAF-mep_MATH"/>
    <property type="match status" value="1"/>
</dbReference>
<name>H3AZ94_LATCH</name>
<evidence type="ECO:0000313" key="18">
    <source>
        <dbReference type="Ensembl" id="ENSLACP00000014965.1"/>
    </source>
</evidence>
<evidence type="ECO:0000256" key="9">
    <source>
        <dbReference type="ARBA" id="ARBA00022843"/>
    </source>
</evidence>
<dbReference type="EMBL" id="AFYH01111869">
    <property type="status" value="NOT_ANNOTATED_CDS"/>
    <property type="molecule type" value="Genomic_DNA"/>
</dbReference>
<evidence type="ECO:0000256" key="10">
    <source>
        <dbReference type="ARBA" id="ARBA00023054"/>
    </source>
</evidence>
<dbReference type="GO" id="GO:0005737">
    <property type="term" value="C:cytoplasm"/>
    <property type="evidence" value="ECO:0007669"/>
    <property type="project" value="UniProtKB-SubCell"/>
</dbReference>
<feature type="domain" description="TRAF-type" evidence="17">
    <location>
        <begin position="131"/>
        <end position="184"/>
    </location>
</feature>
<evidence type="ECO:0000256" key="12">
    <source>
        <dbReference type="PROSITE-ProRule" id="PRU00207"/>
    </source>
</evidence>
<dbReference type="Proteomes" id="UP000008672">
    <property type="component" value="Unassembled WGS sequence"/>
</dbReference>
<dbReference type="SUPFAM" id="SSF49599">
    <property type="entry name" value="TRAF domain-like"/>
    <property type="match status" value="2"/>
</dbReference>
<proteinExistence type="inferred from homology"/>
<feature type="coiled-coil region" evidence="13">
    <location>
        <begin position="308"/>
        <end position="335"/>
    </location>
</feature>
<accession>H3AZ94</accession>
<dbReference type="InterPro" id="IPR049440">
    <property type="entry name" value="TRAF3/5_RING"/>
</dbReference>
<dbReference type="Gene3D" id="2.60.210.10">
    <property type="entry name" value="Apoptosis, Tumor Necrosis Factor Receptor Associated Protein 2, Chain A"/>
    <property type="match status" value="1"/>
</dbReference>
<dbReference type="CDD" id="cd16640">
    <property type="entry name" value="RING-HC_TRAF3"/>
    <property type="match status" value="1"/>
</dbReference>
<evidence type="ECO:0000259" key="17">
    <source>
        <dbReference type="PROSITE" id="PS50145"/>
    </source>
</evidence>
<dbReference type="AlphaFoldDB" id="H3AZ94"/>
<dbReference type="GO" id="GO:0009898">
    <property type="term" value="C:cytoplasmic side of plasma membrane"/>
    <property type="evidence" value="ECO:0007669"/>
    <property type="project" value="TreeGrafter"/>
</dbReference>
<dbReference type="OMA" id="TGAEACQ"/>
<dbReference type="InParanoid" id="H3AZ94"/>
<dbReference type="EMBL" id="AFYH01111862">
    <property type="status" value="NOT_ANNOTATED_CDS"/>
    <property type="molecule type" value="Genomic_DNA"/>
</dbReference>
<feature type="domain" description="TRAF-type" evidence="17">
    <location>
        <begin position="185"/>
        <end position="243"/>
    </location>
</feature>
<feature type="domain" description="MATH" evidence="16">
    <location>
        <begin position="411"/>
        <end position="556"/>
    </location>
</feature>
<dbReference type="GO" id="GO:0005164">
    <property type="term" value="F:tumor necrosis factor receptor binding"/>
    <property type="evidence" value="ECO:0007669"/>
    <property type="project" value="UniProtKB-UniRule"/>
</dbReference>
<dbReference type="EMBL" id="AFYH01111864">
    <property type="status" value="NOT_ANNOTATED_CDS"/>
    <property type="molecule type" value="Genomic_DNA"/>
</dbReference>
<dbReference type="InterPro" id="IPR027128">
    <property type="entry name" value="TRAF3_RING-HC"/>
</dbReference>
<feature type="zinc finger region" description="TRAF-type" evidence="12">
    <location>
        <begin position="185"/>
        <end position="243"/>
    </location>
</feature>
<reference evidence="19" key="1">
    <citation type="submission" date="2011-08" db="EMBL/GenBank/DDBJ databases">
        <title>The draft genome of Latimeria chalumnae.</title>
        <authorList>
            <person name="Di Palma F."/>
            <person name="Alfoldi J."/>
            <person name="Johnson J."/>
            <person name="Berlin A."/>
            <person name="Gnerre S."/>
            <person name="Jaffe D."/>
            <person name="MacCallum I."/>
            <person name="Young S."/>
            <person name="Walker B.J."/>
            <person name="Lander E."/>
            <person name="Lindblad-Toh K."/>
        </authorList>
    </citation>
    <scope>NUCLEOTIDE SEQUENCE [LARGE SCALE GENOMIC DNA]</scope>
    <source>
        <strain evidence="19">Wild caught</strain>
    </source>
</reference>
<dbReference type="InterPro" id="IPR049342">
    <property type="entry name" value="TRAF1-6_MATH_dom"/>
</dbReference>
<dbReference type="InterPro" id="IPR017907">
    <property type="entry name" value="Znf_RING_CS"/>
</dbReference>
<evidence type="ECO:0000259" key="16">
    <source>
        <dbReference type="PROSITE" id="PS50144"/>
    </source>
</evidence>
<evidence type="ECO:0000259" key="15">
    <source>
        <dbReference type="PROSITE" id="PS50089"/>
    </source>
</evidence>
<feature type="compositionally biased region" description="Basic and acidic residues" evidence="14">
    <location>
        <begin position="503"/>
        <end position="512"/>
    </location>
</feature>
<feature type="region of interest" description="Disordered" evidence="14">
    <location>
        <begin position="501"/>
        <end position="520"/>
    </location>
</feature>
<dbReference type="GO" id="GO:0033209">
    <property type="term" value="P:tumor necrosis factor-mediated signaling pathway"/>
    <property type="evidence" value="ECO:0007669"/>
    <property type="project" value="InterPro"/>
</dbReference>
<dbReference type="EMBL" id="AFYH01111866">
    <property type="status" value="NOT_ANNOTATED_CDS"/>
    <property type="molecule type" value="Genomic_DNA"/>
</dbReference>
<keyword evidence="7 12" id="KW-0863">Zinc-finger</keyword>
<dbReference type="PANTHER" id="PTHR10131:SF76">
    <property type="entry name" value="TNF RECEPTOR-ASSOCIATED FACTOR 3"/>
    <property type="match status" value="1"/>
</dbReference>
<dbReference type="InterPro" id="IPR012227">
    <property type="entry name" value="TNF_rcpt-assoc_TRAF_met"/>
</dbReference>
<evidence type="ECO:0000256" key="5">
    <source>
        <dbReference type="ARBA" id="ARBA00022723"/>
    </source>
</evidence>
<dbReference type="GO" id="GO:0008270">
    <property type="term" value="F:zinc ion binding"/>
    <property type="evidence" value="ECO:0007669"/>
    <property type="project" value="UniProtKB-UniRule"/>
</dbReference>
<dbReference type="InterPro" id="IPR008974">
    <property type="entry name" value="TRAF-like"/>
</dbReference>
<comment type="similarity">
    <text evidence="11">Belongs to the TNF receptor-associated factor family.</text>
</comment>
<dbReference type="PANTHER" id="PTHR10131">
    <property type="entry name" value="TNF RECEPTOR ASSOCIATED FACTOR"/>
    <property type="match status" value="1"/>
</dbReference>
<dbReference type="InterPro" id="IPR013083">
    <property type="entry name" value="Znf_RING/FYVE/PHD"/>
</dbReference>
<dbReference type="PROSITE" id="PS50089">
    <property type="entry name" value="ZF_RING_2"/>
    <property type="match status" value="1"/>
</dbReference>
<protein>
    <recommendedName>
        <fullName evidence="11">TNF receptor-associated factor</fullName>
        <ecNumber evidence="11">2.3.2.27</ecNumber>
    </recommendedName>
</protein>
<comment type="catalytic activity">
    <reaction evidence="11">
        <text>S-ubiquitinyl-[E2 ubiquitin-conjugating enzyme]-L-cysteine + [acceptor protein]-L-lysine = [E2 ubiquitin-conjugating enzyme]-L-cysteine + N(6)-ubiquitinyl-[acceptor protein]-L-lysine.</text>
        <dbReference type="EC" id="2.3.2.27"/>
    </reaction>
</comment>
<dbReference type="GO" id="GO:0043122">
    <property type="term" value="P:regulation of canonical NF-kappaB signal transduction"/>
    <property type="evidence" value="ECO:0007669"/>
    <property type="project" value="TreeGrafter"/>
</dbReference>
<keyword evidence="10 13" id="KW-0175">Coiled coil</keyword>
<dbReference type="GO" id="GO:0061630">
    <property type="term" value="F:ubiquitin protein ligase activity"/>
    <property type="evidence" value="ECO:0007669"/>
    <property type="project" value="UniProtKB-EC"/>
</dbReference>
<dbReference type="SMART" id="SM00061">
    <property type="entry name" value="MATH"/>
    <property type="match status" value="1"/>
</dbReference>
<dbReference type="EMBL" id="AFYH01111868">
    <property type="status" value="NOT_ANNOTATED_CDS"/>
    <property type="molecule type" value="Genomic_DNA"/>
</dbReference>
<dbReference type="EMBL" id="AFYH01111867">
    <property type="status" value="NOT_ANNOTATED_CDS"/>
    <property type="molecule type" value="Genomic_DNA"/>
</dbReference>
<dbReference type="FunFam" id="3.30.40.10:FF:000286">
    <property type="entry name" value="TNF receptor-associated factor"/>
    <property type="match status" value="1"/>
</dbReference>
<dbReference type="GeneTree" id="ENSGT00940000160538"/>
<dbReference type="GO" id="GO:0006915">
    <property type="term" value="P:apoptotic process"/>
    <property type="evidence" value="ECO:0007669"/>
    <property type="project" value="UniProtKB-KW"/>
</dbReference>
<dbReference type="InterPro" id="IPR001293">
    <property type="entry name" value="Znf_TRAF"/>
</dbReference>
<dbReference type="SUPFAM" id="SSF57850">
    <property type="entry name" value="RING/U-box"/>
    <property type="match status" value="1"/>
</dbReference>